<sequence>MIYNPYHYSPHYENPYYDNPYNYLDVQHRVNRFFEHIDGTGSSFTMNSGDRLSYVGDPWNDRISSVRVAPNTLVVLYEHINFRGRKKILENLSNRSHLFNIHKDFNDITSSIKTYRLC</sequence>
<reference evidence="5 6" key="1">
    <citation type="submission" date="2018-02" db="EMBL/GenBank/DDBJ databases">
        <title>Comparative analysis of genomes of three Brevibacillus laterosporus strains producers of potent antimicrobials isolated from silage.</title>
        <authorList>
            <person name="Kojic M."/>
            <person name="Miljkovic M."/>
            <person name="Studholme D."/>
            <person name="Filipic B."/>
        </authorList>
    </citation>
    <scope>NUCLEOTIDE SEQUENCE [LARGE SCALE GENOMIC DNA]</scope>
    <source>
        <strain evidence="5 6">BGSP11</strain>
    </source>
</reference>
<dbReference type="GO" id="GO:0098609">
    <property type="term" value="P:cell-cell adhesion"/>
    <property type="evidence" value="ECO:0007669"/>
    <property type="project" value="InterPro"/>
</dbReference>
<comment type="similarity">
    <text evidence="1">Belongs to the beta/gamma-crystallin family.</text>
</comment>
<evidence type="ECO:0000313" key="5">
    <source>
        <dbReference type="EMBL" id="PPB10592.1"/>
    </source>
</evidence>
<dbReference type="EMBL" id="JAPTNE010000043">
    <property type="protein sequence ID" value="MCZ0809769.1"/>
    <property type="molecule type" value="Genomic_DNA"/>
</dbReference>
<evidence type="ECO:0000313" key="7">
    <source>
        <dbReference type="Proteomes" id="UP001077662"/>
    </source>
</evidence>
<evidence type="ECO:0000256" key="2">
    <source>
        <dbReference type="ARBA" id="ARBA00022737"/>
    </source>
</evidence>
<dbReference type="SMART" id="SM00247">
    <property type="entry name" value="XTALbg"/>
    <property type="match status" value="1"/>
</dbReference>
<evidence type="ECO:0000256" key="1">
    <source>
        <dbReference type="ARBA" id="ARBA00009646"/>
    </source>
</evidence>
<dbReference type="Proteomes" id="UP001077662">
    <property type="component" value="Unassembled WGS sequence"/>
</dbReference>
<dbReference type="Pfam" id="PF08964">
    <property type="entry name" value="Crystall_3"/>
    <property type="match status" value="1"/>
</dbReference>
<evidence type="ECO:0000313" key="6">
    <source>
        <dbReference type="Proteomes" id="UP000239759"/>
    </source>
</evidence>
<dbReference type="AlphaFoldDB" id="A0AAP3DJR8"/>
<gene>
    <name evidence="5" type="ORF">C4A77_05320</name>
    <name evidence="4" type="ORF">O0554_23175</name>
</gene>
<reference evidence="4" key="2">
    <citation type="submission" date="2022-09" db="EMBL/GenBank/DDBJ databases">
        <title>Genome analysis and characterization of larvicidal activity of Brevibacillus strains.</title>
        <authorList>
            <person name="Patrusheva E.V."/>
            <person name="Izotova A.O."/>
            <person name="Toshchakov S.V."/>
            <person name="Sineoky S.P."/>
        </authorList>
    </citation>
    <scope>NUCLEOTIDE SEQUENCE</scope>
    <source>
        <strain evidence="4">VKPM_B-13247</strain>
    </source>
</reference>
<protein>
    <submittedName>
        <fullName evidence="4">Beta/gamma crystallin domain-containing protein</fullName>
    </submittedName>
</protein>
<dbReference type="InterPro" id="IPR001064">
    <property type="entry name" value="Beta/gamma_crystallin"/>
</dbReference>
<dbReference type="SUPFAM" id="SSF49695">
    <property type="entry name" value="gamma-Crystallin-like"/>
    <property type="match status" value="1"/>
</dbReference>
<dbReference type="Gene3D" id="2.60.20.10">
    <property type="entry name" value="Crystallins"/>
    <property type="match status" value="1"/>
</dbReference>
<dbReference type="Proteomes" id="UP000239759">
    <property type="component" value="Unassembled WGS sequence"/>
</dbReference>
<keyword evidence="2" id="KW-0677">Repeat</keyword>
<dbReference type="InterPro" id="IPR015059">
    <property type="entry name" value="Ca_cell_adhesion_N_dom"/>
</dbReference>
<dbReference type="EMBL" id="PRKQ01000004">
    <property type="protein sequence ID" value="PPB10592.1"/>
    <property type="molecule type" value="Genomic_DNA"/>
</dbReference>
<dbReference type="RefSeq" id="WP_104031029.1">
    <property type="nucleotide sequence ID" value="NZ_JAPTNF010000049.1"/>
</dbReference>
<evidence type="ECO:0000259" key="3">
    <source>
        <dbReference type="SMART" id="SM00247"/>
    </source>
</evidence>
<name>A0AAP3DJR8_BRELA</name>
<evidence type="ECO:0000313" key="4">
    <source>
        <dbReference type="EMBL" id="MCZ0809769.1"/>
    </source>
</evidence>
<accession>A0AAP3DJR8</accession>
<comment type="caution">
    <text evidence="4">The sequence shown here is derived from an EMBL/GenBank/DDBJ whole genome shotgun (WGS) entry which is preliminary data.</text>
</comment>
<proteinExistence type="inferred from homology"/>
<feature type="domain" description="Beta/gamma crystallin 'Greek key'" evidence="3">
    <location>
        <begin position="32"/>
        <end position="115"/>
    </location>
</feature>
<dbReference type="InterPro" id="IPR011024">
    <property type="entry name" value="G_crystallin-like"/>
</dbReference>
<organism evidence="4 7">
    <name type="scientific">Brevibacillus laterosporus</name>
    <name type="common">Bacillus laterosporus</name>
    <dbReference type="NCBI Taxonomy" id="1465"/>
    <lineage>
        <taxon>Bacteria</taxon>
        <taxon>Bacillati</taxon>
        <taxon>Bacillota</taxon>
        <taxon>Bacilli</taxon>
        <taxon>Bacillales</taxon>
        <taxon>Paenibacillaceae</taxon>
        <taxon>Brevibacillus</taxon>
    </lineage>
</organism>
<dbReference type="GO" id="GO:0016020">
    <property type="term" value="C:membrane"/>
    <property type="evidence" value="ECO:0007669"/>
    <property type="project" value="InterPro"/>
</dbReference>